<dbReference type="InterPro" id="IPR048487">
    <property type="entry name" value="DksA-like_N"/>
</dbReference>
<evidence type="ECO:0000256" key="4">
    <source>
        <dbReference type="PROSITE-ProRule" id="PRU00510"/>
    </source>
</evidence>
<dbReference type="Gene3D" id="1.20.120.910">
    <property type="entry name" value="DksA, coiled-coil domain"/>
    <property type="match status" value="1"/>
</dbReference>
<dbReference type="eggNOG" id="COG1734">
    <property type="taxonomic scope" value="Bacteria"/>
</dbReference>
<feature type="zinc finger region" description="dksA C4-type" evidence="4">
    <location>
        <begin position="78"/>
        <end position="102"/>
    </location>
</feature>
<evidence type="ECO:0000256" key="2">
    <source>
        <dbReference type="ARBA" id="ARBA00022771"/>
    </source>
</evidence>
<dbReference type="PANTHER" id="PTHR33823">
    <property type="entry name" value="RNA POLYMERASE-BINDING TRANSCRIPTION FACTOR DKSA-RELATED"/>
    <property type="match status" value="1"/>
</dbReference>
<dbReference type="SUPFAM" id="SSF109635">
    <property type="entry name" value="DnaK suppressor protein DksA, alpha-hairpin domain"/>
    <property type="match status" value="1"/>
</dbReference>
<evidence type="ECO:0000313" key="8">
    <source>
        <dbReference type="EMBL" id="EHR39758.1"/>
    </source>
</evidence>
<dbReference type="Proteomes" id="UP000012046">
    <property type="component" value="Unassembled WGS sequence"/>
</dbReference>
<dbReference type="RefSeq" id="WP_008607872.1">
    <property type="nucleotide sequence ID" value="NZ_AHTH01000049.1"/>
</dbReference>
<keyword evidence="3" id="KW-0862">Zinc</keyword>
<reference evidence="8 9" key="1">
    <citation type="journal article" date="2012" name="J. Bacteriol.">
        <title>Genome Sequence of Extracellular-Protease-Producing Alishewanella jeotgali Isolated from Traditional Korean Fermented Seafood.</title>
        <authorList>
            <person name="Jung J."/>
            <person name="Chun J."/>
            <person name="Park W."/>
        </authorList>
    </citation>
    <scope>NUCLEOTIDE SEQUENCE [LARGE SCALE GENOMIC DNA]</scope>
    <source>
        <strain evidence="8 9">KCTC 22429</strain>
    </source>
</reference>
<dbReference type="PROSITE" id="PS51128">
    <property type="entry name" value="ZF_DKSA_2"/>
    <property type="match status" value="1"/>
</dbReference>
<dbReference type="InterPro" id="IPR000962">
    <property type="entry name" value="Znf_DskA_TraR"/>
</dbReference>
<dbReference type="InterPro" id="IPR037187">
    <property type="entry name" value="DnaK_N"/>
</dbReference>
<keyword evidence="1" id="KW-0479">Metal-binding</keyword>
<sequence>MPFQELKRRLLSRKLELERQVAAIERDFAMGRSADFSEQAQERENEEVLNALEQKDRLELQQIERALARIEQGTYDQCARCGDNINVERLNIIPFTERCIKCAK</sequence>
<dbReference type="Pfam" id="PF01258">
    <property type="entry name" value="zf-dskA_traR"/>
    <property type="match status" value="1"/>
</dbReference>
<evidence type="ECO:0000313" key="9">
    <source>
        <dbReference type="Proteomes" id="UP000012046"/>
    </source>
</evidence>
<evidence type="ECO:0000256" key="5">
    <source>
        <dbReference type="SAM" id="Coils"/>
    </source>
</evidence>
<feature type="coiled-coil region" evidence="5">
    <location>
        <begin position="7"/>
        <end position="61"/>
    </location>
</feature>
<organism evidence="8 9">
    <name type="scientific">Alishewanella jeotgali KCTC 22429</name>
    <dbReference type="NCBI Taxonomy" id="1129374"/>
    <lineage>
        <taxon>Bacteria</taxon>
        <taxon>Pseudomonadati</taxon>
        <taxon>Pseudomonadota</taxon>
        <taxon>Gammaproteobacteria</taxon>
        <taxon>Alteromonadales</taxon>
        <taxon>Alteromonadaceae</taxon>
        <taxon>Alishewanella</taxon>
    </lineage>
</organism>
<evidence type="ECO:0000256" key="1">
    <source>
        <dbReference type="ARBA" id="ARBA00022723"/>
    </source>
</evidence>
<keyword evidence="2" id="KW-0863">Zinc-finger</keyword>
<proteinExistence type="predicted"/>
<protein>
    <submittedName>
        <fullName evidence="8">Uncharacterized protein</fullName>
    </submittedName>
</protein>
<dbReference type="PATRIC" id="fig|1129374.4.peg.3099"/>
<feature type="domain" description="Zinc finger DksA/TraR C4-type" evidence="6">
    <location>
        <begin position="73"/>
        <end position="103"/>
    </location>
</feature>
<feature type="domain" description="DnaK suppressor protein-like N-terminal" evidence="7">
    <location>
        <begin position="7"/>
        <end position="70"/>
    </location>
</feature>
<gene>
    <name evidence="8" type="ORF">AJE_15634</name>
</gene>
<dbReference type="Pfam" id="PF21173">
    <property type="entry name" value="DksA-like_N"/>
    <property type="match status" value="1"/>
</dbReference>
<dbReference type="AlphaFoldDB" id="H3ZIB6"/>
<keyword evidence="9" id="KW-1185">Reference proteome</keyword>
<evidence type="ECO:0000259" key="6">
    <source>
        <dbReference type="Pfam" id="PF01258"/>
    </source>
</evidence>
<comment type="caution">
    <text evidence="8">The sequence shown here is derived from an EMBL/GenBank/DDBJ whole genome shotgun (WGS) entry which is preliminary data.</text>
</comment>
<name>H3ZIB6_9ALTE</name>
<dbReference type="GO" id="GO:0008270">
    <property type="term" value="F:zinc ion binding"/>
    <property type="evidence" value="ECO:0007669"/>
    <property type="project" value="UniProtKB-KW"/>
</dbReference>
<dbReference type="STRING" id="1129374.AJE_15634"/>
<accession>H3ZIB6</accession>
<evidence type="ECO:0000256" key="3">
    <source>
        <dbReference type="ARBA" id="ARBA00022833"/>
    </source>
</evidence>
<dbReference type="EMBL" id="AHTH01000049">
    <property type="protein sequence ID" value="EHR39758.1"/>
    <property type="molecule type" value="Genomic_DNA"/>
</dbReference>
<dbReference type="SUPFAM" id="SSF57716">
    <property type="entry name" value="Glucocorticoid receptor-like (DNA-binding domain)"/>
    <property type="match status" value="1"/>
</dbReference>
<dbReference type="PANTHER" id="PTHR33823:SF4">
    <property type="entry name" value="GENERAL STRESS PROTEIN 16O"/>
    <property type="match status" value="1"/>
</dbReference>
<evidence type="ECO:0000259" key="7">
    <source>
        <dbReference type="Pfam" id="PF21173"/>
    </source>
</evidence>
<keyword evidence="5" id="KW-0175">Coiled coil</keyword>